<keyword evidence="2" id="KW-0472">Membrane</keyword>
<evidence type="ECO:0000256" key="2">
    <source>
        <dbReference type="SAM" id="Phobius"/>
    </source>
</evidence>
<evidence type="ECO:0000256" key="1">
    <source>
        <dbReference type="SAM" id="MobiDB-lite"/>
    </source>
</evidence>
<feature type="transmembrane region" description="Helical" evidence="2">
    <location>
        <begin position="26"/>
        <end position="50"/>
    </location>
</feature>
<evidence type="ECO:0000313" key="3">
    <source>
        <dbReference type="EMBL" id="KXH56616.1"/>
    </source>
</evidence>
<gene>
    <name evidence="3" type="ORF">CNYM01_10719</name>
</gene>
<keyword evidence="4" id="KW-1185">Reference proteome</keyword>
<dbReference type="AlphaFoldDB" id="A0A135U880"/>
<keyword evidence="2" id="KW-1133">Transmembrane helix</keyword>
<dbReference type="Proteomes" id="UP000070054">
    <property type="component" value="Unassembled WGS sequence"/>
</dbReference>
<reference evidence="3 4" key="1">
    <citation type="submission" date="2014-02" db="EMBL/GenBank/DDBJ databases">
        <title>The genome sequence of Colletotrichum nymphaeae SA-01.</title>
        <authorList>
            <person name="Baroncelli R."/>
            <person name="Thon M.R."/>
        </authorList>
    </citation>
    <scope>NUCLEOTIDE SEQUENCE [LARGE SCALE GENOMIC DNA]</scope>
    <source>
        <strain evidence="3 4">SA-01</strain>
    </source>
</reference>
<protein>
    <submittedName>
        <fullName evidence="3">Uncharacterized protein</fullName>
    </submittedName>
</protein>
<organism evidence="3 4">
    <name type="scientific">Colletotrichum nymphaeae SA-01</name>
    <dbReference type="NCBI Taxonomy" id="1460502"/>
    <lineage>
        <taxon>Eukaryota</taxon>
        <taxon>Fungi</taxon>
        <taxon>Dikarya</taxon>
        <taxon>Ascomycota</taxon>
        <taxon>Pezizomycotina</taxon>
        <taxon>Sordariomycetes</taxon>
        <taxon>Hypocreomycetidae</taxon>
        <taxon>Glomerellales</taxon>
        <taxon>Glomerellaceae</taxon>
        <taxon>Colletotrichum</taxon>
        <taxon>Colletotrichum acutatum species complex</taxon>
    </lineage>
</organism>
<dbReference type="EMBL" id="JEMN01000780">
    <property type="protein sequence ID" value="KXH56616.1"/>
    <property type="molecule type" value="Genomic_DNA"/>
</dbReference>
<feature type="transmembrane region" description="Helical" evidence="2">
    <location>
        <begin position="105"/>
        <end position="122"/>
    </location>
</feature>
<keyword evidence="2" id="KW-0812">Transmembrane</keyword>
<feature type="region of interest" description="Disordered" evidence="1">
    <location>
        <begin position="192"/>
        <end position="214"/>
    </location>
</feature>
<accession>A0A135U880</accession>
<sequence>MANLTTANRTAEVSDLTKFEGSLKHYYLPFGYIAFVNTAIDLYICCMLLVEKSPLNPARRLQWKKIICAYFAITWVATPFLMVFIQLPRTDSRAMRDLMKGSTMTVVINHWMIFVALLILFFSKEKNNETMEGSEAEVVRDEIIERGPEALCRLSVNAEPSTSIDAVTEVDYNFEDHTEKATLLSEFIRDSSPTQIEPNKDSEGSGISVTPPKESAADTLISLLDHSTQRAMRCSGTPWIS</sequence>
<feature type="transmembrane region" description="Helical" evidence="2">
    <location>
        <begin position="66"/>
        <end position="85"/>
    </location>
</feature>
<proteinExistence type="predicted"/>
<comment type="caution">
    <text evidence="3">The sequence shown here is derived from an EMBL/GenBank/DDBJ whole genome shotgun (WGS) entry which is preliminary data.</text>
</comment>
<name>A0A135U880_9PEZI</name>
<evidence type="ECO:0000313" key="4">
    <source>
        <dbReference type="Proteomes" id="UP000070054"/>
    </source>
</evidence>